<evidence type="ECO:0008006" key="4">
    <source>
        <dbReference type="Google" id="ProtNLM"/>
    </source>
</evidence>
<dbReference type="GO" id="GO:0000724">
    <property type="term" value="P:double-strand break repair via homologous recombination"/>
    <property type="evidence" value="ECO:0007669"/>
    <property type="project" value="TreeGrafter"/>
</dbReference>
<name>A0A0N1I274_LEPSE</name>
<dbReference type="Proteomes" id="UP000038009">
    <property type="component" value="Unassembled WGS sequence"/>
</dbReference>
<evidence type="ECO:0000256" key="1">
    <source>
        <dbReference type="SAM" id="MobiDB-lite"/>
    </source>
</evidence>
<feature type="region of interest" description="Disordered" evidence="1">
    <location>
        <begin position="93"/>
        <end position="120"/>
    </location>
</feature>
<keyword evidence="3" id="KW-1185">Reference proteome</keyword>
<dbReference type="VEuPathDB" id="TriTrypDB:Lsey_0004_0690"/>
<dbReference type="GO" id="GO:0097196">
    <property type="term" value="C:Shu complex"/>
    <property type="evidence" value="ECO:0007669"/>
    <property type="project" value="TreeGrafter"/>
</dbReference>
<protein>
    <recommendedName>
        <fullName evidence="4">SWIM-type domain-containing protein</fullName>
    </recommendedName>
</protein>
<dbReference type="OrthoDB" id="337581at2759"/>
<reference evidence="2 3" key="1">
    <citation type="journal article" date="2015" name="PLoS Pathog.">
        <title>Leptomonas seymouri: Adaptations to the Dixenous Life Cycle Analyzed by Genome Sequencing, Transcriptome Profiling and Co-infection with Leishmania donovani.</title>
        <authorList>
            <person name="Kraeva N."/>
            <person name="Butenko A."/>
            <person name="Hlavacova J."/>
            <person name="Kostygov A."/>
            <person name="Myskova J."/>
            <person name="Grybchuk D."/>
            <person name="Lestinova T."/>
            <person name="Votypka J."/>
            <person name="Volf P."/>
            <person name="Opperdoes F."/>
            <person name="Flegontov P."/>
            <person name="Lukes J."/>
            <person name="Yurchenko V."/>
        </authorList>
    </citation>
    <scope>NUCLEOTIDE SEQUENCE [LARGE SCALE GENOMIC DNA]</scope>
    <source>
        <strain evidence="2 3">ATCC 30220</strain>
    </source>
</reference>
<proteinExistence type="predicted"/>
<dbReference type="AlphaFoldDB" id="A0A0N1I274"/>
<dbReference type="PANTHER" id="PTHR28498">
    <property type="entry name" value="ZINC FINGER SWIM DOMAIN-CONTAINING PROTEIN 7"/>
    <property type="match status" value="1"/>
</dbReference>
<evidence type="ECO:0000313" key="3">
    <source>
        <dbReference type="Proteomes" id="UP000038009"/>
    </source>
</evidence>
<comment type="caution">
    <text evidence="2">The sequence shown here is derived from an EMBL/GenBank/DDBJ whole genome shotgun (WGS) entry which is preliminary data.</text>
</comment>
<organism evidence="2 3">
    <name type="scientific">Leptomonas seymouri</name>
    <dbReference type="NCBI Taxonomy" id="5684"/>
    <lineage>
        <taxon>Eukaryota</taxon>
        <taxon>Discoba</taxon>
        <taxon>Euglenozoa</taxon>
        <taxon>Kinetoplastea</taxon>
        <taxon>Metakinetoplastina</taxon>
        <taxon>Trypanosomatida</taxon>
        <taxon>Trypanosomatidae</taxon>
        <taxon>Leishmaniinae</taxon>
        <taxon>Leptomonas</taxon>
    </lineage>
</organism>
<dbReference type="EMBL" id="LJSK01000004">
    <property type="protein sequence ID" value="KPI90581.1"/>
    <property type="molecule type" value="Genomic_DNA"/>
</dbReference>
<gene>
    <name evidence="2" type="ORF">ABL78_0341</name>
</gene>
<feature type="compositionally biased region" description="Acidic residues" evidence="1">
    <location>
        <begin position="104"/>
        <end position="118"/>
    </location>
</feature>
<accession>A0A0N1I274</accession>
<sequence>MHARSVELYPPLVTGAVLDAYAQYLVSRMDASSTDDGICQDSSPNSQEVPRSLEAALAPLEVLYGKTALSAIGIVLHGAEPVIRYVEEISAEVAQERERGDRSEVDEEEEFTSNDSDADTLTRAALSAGRPIIAEDPSSTLRLARQDLVEHEKARATTTAPVMLSQQAEQRGRCLYCVGEHVLFSPYYCPCSAYAYQSIQRQEVWCCKHLLALQLALRVEATGLPQETLRVRVVPAAEYTKLLLRAL</sequence>
<evidence type="ECO:0000313" key="2">
    <source>
        <dbReference type="EMBL" id="KPI90581.1"/>
    </source>
</evidence>
<dbReference type="PANTHER" id="PTHR28498:SF1">
    <property type="entry name" value="ZINC FINGER SWIM DOMAIN-CONTAINING PROTEIN 7"/>
    <property type="match status" value="1"/>
</dbReference>
<feature type="compositionally biased region" description="Basic and acidic residues" evidence="1">
    <location>
        <begin position="94"/>
        <end position="103"/>
    </location>
</feature>
<dbReference type="OMA" id="AVQRARC"/>